<proteinExistence type="predicted"/>
<dbReference type="EMBL" id="CM026424">
    <property type="protein sequence ID" value="KAG0580203.1"/>
    <property type="molecule type" value="Genomic_DNA"/>
</dbReference>
<evidence type="ECO:0000313" key="3">
    <source>
        <dbReference type="Proteomes" id="UP000822688"/>
    </source>
</evidence>
<dbReference type="AlphaFoldDB" id="A0A8T0ICI3"/>
<dbReference type="InterPro" id="IPR029052">
    <property type="entry name" value="Metallo-depent_PP-like"/>
</dbReference>
<dbReference type="GO" id="GO:0016787">
    <property type="term" value="F:hydrolase activity"/>
    <property type="evidence" value="ECO:0007669"/>
    <property type="project" value="InterPro"/>
</dbReference>
<dbReference type="InterPro" id="IPR027629">
    <property type="entry name" value="DevT-like"/>
</dbReference>
<keyword evidence="3" id="KW-1185">Reference proteome</keyword>
<dbReference type="Proteomes" id="UP000822688">
    <property type="component" value="Chromosome 4"/>
</dbReference>
<accession>A0A8T0ICI3</accession>
<dbReference type="PANTHER" id="PTHR35769">
    <property type="entry name" value="CALCINEURIN-LIKE METALLO-PHOSPHOESTERASE SUPERFAMILY PROTEIN"/>
    <property type="match status" value="1"/>
</dbReference>
<dbReference type="NCBIfam" id="TIGR04168">
    <property type="entry name" value="TIGR04168 family protein"/>
    <property type="match status" value="1"/>
</dbReference>
<feature type="domain" description="Calcineurin-like phosphoesterase" evidence="1">
    <location>
        <begin position="16"/>
        <end position="236"/>
    </location>
</feature>
<dbReference type="Gene3D" id="3.60.21.10">
    <property type="match status" value="1"/>
</dbReference>
<gene>
    <name evidence="2" type="ORF">KC19_4G156100</name>
</gene>
<protein>
    <recommendedName>
        <fullName evidence="1">Calcineurin-like phosphoesterase domain-containing protein</fullName>
    </recommendedName>
</protein>
<dbReference type="CDD" id="cd07397">
    <property type="entry name" value="MPP_NostocDevT-like"/>
    <property type="match status" value="1"/>
</dbReference>
<dbReference type="SUPFAM" id="SSF56300">
    <property type="entry name" value="Metallo-dependent phosphatases"/>
    <property type="match status" value="1"/>
</dbReference>
<comment type="caution">
    <text evidence="2">The sequence shown here is derived from an EMBL/GenBank/DDBJ whole genome shotgun (WGS) entry which is preliminary data.</text>
</comment>
<dbReference type="InterPro" id="IPR004843">
    <property type="entry name" value="Calcineurin-like_PHP"/>
</dbReference>
<sequence>MAAMAAAAAPSPPHSLRIAIVGDVHDDWDLEKDSQALHALKPDVVLFTGDFGNENVDLVREVSKLDLPKAVILGNHDCWQTVSPFAPYLFDTHEKNGVQEQLDLLGEAHVGFGRRDFPDLRLSVVGGRPFSMGGNRIHSAYNPFAKLLAPRYGVHNFRESAERIVANTKEAPQTNFLILLAHNGPHGLGSKVENICGRDWVERGGDHGDPDFEEAIAAVKQEGIRVPLVVFGHMHQTLQCGNPLKRTMLVVGPDKTIYLNAAVVPRVRGIMDPGLTTLTQRHFVLVDIHNSEVEGIFEVWVTVGKEGCEVKQTMMYSRPGTTPVEVTSFQRSPM</sequence>
<dbReference type="PANTHER" id="PTHR35769:SF2">
    <property type="entry name" value="CALCINEURIN-LIKE METALLO-PHOSPHOESTERASE SUPERFAMILY PROTEIN"/>
    <property type="match status" value="1"/>
</dbReference>
<name>A0A8T0ICI3_CERPU</name>
<evidence type="ECO:0000313" key="2">
    <source>
        <dbReference type="EMBL" id="KAG0580203.1"/>
    </source>
</evidence>
<reference evidence="2" key="1">
    <citation type="submission" date="2020-06" db="EMBL/GenBank/DDBJ databases">
        <title>WGS assembly of Ceratodon purpureus strain R40.</title>
        <authorList>
            <person name="Carey S.B."/>
            <person name="Jenkins J."/>
            <person name="Shu S."/>
            <person name="Lovell J.T."/>
            <person name="Sreedasyam A."/>
            <person name="Maumus F."/>
            <person name="Tiley G.P."/>
            <person name="Fernandez-Pozo N."/>
            <person name="Barry K."/>
            <person name="Chen C."/>
            <person name="Wang M."/>
            <person name="Lipzen A."/>
            <person name="Daum C."/>
            <person name="Saski C.A."/>
            <person name="Payton A.C."/>
            <person name="Mcbreen J.C."/>
            <person name="Conrad R.E."/>
            <person name="Kollar L.M."/>
            <person name="Olsson S."/>
            <person name="Huttunen S."/>
            <person name="Landis J.B."/>
            <person name="Wickett N.J."/>
            <person name="Johnson M.G."/>
            <person name="Rensing S.A."/>
            <person name="Grimwood J."/>
            <person name="Schmutz J."/>
            <person name="Mcdaniel S.F."/>
        </authorList>
    </citation>
    <scope>NUCLEOTIDE SEQUENCE</scope>
    <source>
        <strain evidence="2">R40</strain>
    </source>
</reference>
<dbReference type="Pfam" id="PF00149">
    <property type="entry name" value="Metallophos"/>
    <property type="match status" value="1"/>
</dbReference>
<organism evidence="2 3">
    <name type="scientific">Ceratodon purpureus</name>
    <name type="common">Fire moss</name>
    <name type="synonym">Dicranum purpureum</name>
    <dbReference type="NCBI Taxonomy" id="3225"/>
    <lineage>
        <taxon>Eukaryota</taxon>
        <taxon>Viridiplantae</taxon>
        <taxon>Streptophyta</taxon>
        <taxon>Embryophyta</taxon>
        <taxon>Bryophyta</taxon>
        <taxon>Bryophytina</taxon>
        <taxon>Bryopsida</taxon>
        <taxon>Dicranidae</taxon>
        <taxon>Pseudoditrichales</taxon>
        <taxon>Ditrichaceae</taxon>
        <taxon>Ceratodon</taxon>
    </lineage>
</organism>
<evidence type="ECO:0000259" key="1">
    <source>
        <dbReference type="Pfam" id="PF00149"/>
    </source>
</evidence>